<dbReference type="RefSeq" id="WP_124871517.1">
    <property type="nucleotide sequence ID" value="NZ_RQJO01000007.1"/>
</dbReference>
<dbReference type="EMBL" id="RQJO01000007">
    <property type="protein sequence ID" value="RRB07134.1"/>
    <property type="molecule type" value="Genomic_DNA"/>
</dbReference>
<reference evidence="2 3" key="1">
    <citation type="submission" date="2018-11" db="EMBL/GenBank/DDBJ databases">
        <authorList>
            <person name="Zhou Z."/>
            <person name="Wang G."/>
        </authorList>
    </citation>
    <scope>NUCLEOTIDE SEQUENCE [LARGE SCALE GENOMIC DNA]</scope>
    <source>
        <strain evidence="2 3">KCTC52004</strain>
    </source>
</reference>
<feature type="transmembrane region" description="Helical" evidence="1">
    <location>
        <begin position="6"/>
        <end position="26"/>
    </location>
</feature>
<evidence type="ECO:0000256" key="1">
    <source>
        <dbReference type="SAM" id="Phobius"/>
    </source>
</evidence>
<keyword evidence="1" id="KW-1133">Transmembrane helix</keyword>
<keyword evidence="1" id="KW-0472">Membrane</keyword>
<dbReference type="SUPFAM" id="SSF69322">
    <property type="entry name" value="Tricorn protease domain 2"/>
    <property type="match status" value="1"/>
</dbReference>
<evidence type="ECO:0008006" key="4">
    <source>
        <dbReference type="Google" id="ProtNLM"/>
    </source>
</evidence>
<dbReference type="Proteomes" id="UP000271925">
    <property type="component" value="Unassembled WGS sequence"/>
</dbReference>
<accession>A0A3P1C2V3</accession>
<dbReference type="AlphaFoldDB" id="A0A3P1C2V3"/>
<organism evidence="2 3">
    <name type="scientific">Larkinella rosea</name>
    <dbReference type="NCBI Taxonomy" id="2025312"/>
    <lineage>
        <taxon>Bacteria</taxon>
        <taxon>Pseudomonadati</taxon>
        <taxon>Bacteroidota</taxon>
        <taxon>Cytophagia</taxon>
        <taxon>Cytophagales</taxon>
        <taxon>Spirosomataceae</taxon>
        <taxon>Larkinella</taxon>
    </lineage>
</organism>
<protein>
    <recommendedName>
        <fullName evidence="4">DUF3352 domain-containing protein</fullName>
    </recommendedName>
</protein>
<keyword evidence="3" id="KW-1185">Reference proteome</keyword>
<evidence type="ECO:0000313" key="3">
    <source>
        <dbReference type="Proteomes" id="UP000271925"/>
    </source>
</evidence>
<proteinExistence type="predicted"/>
<dbReference type="OrthoDB" id="1093345at2"/>
<comment type="caution">
    <text evidence="2">The sequence shown here is derived from an EMBL/GenBank/DDBJ whole genome shotgun (WGS) entry which is preliminary data.</text>
</comment>
<name>A0A3P1C2V3_9BACT</name>
<gene>
    <name evidence="2" type="ORF">EHT25_04955</name>
</gene>
<sequence>MTKKQLWIGIGVLVLILGGYFAYRWWKAPARSAWMLIPSDALLVLESTSLQDTLSQQAKLNEMALRTTPVFQEALQSLEKFAWAPLDTASAVQFLREKPIWYSLHPTSKDRLGFVFYIPISSIQDQSFVNRILNPNADRFRVLSHPYEGTRIHELLTVRNESLGSFIVLDDYLVGSSSTILMESVVRRMNQPFTETPLQRADVSLIRQGNLAGIYVRSSVLSAILSPNEASTDYQSKYIKALLPTELLTRFRQSPSRSHLIGLSTDDIGAKGALANLFDRQTPFRISCGNLIPDQTTTLFHFSVSDGPRFGKALTAFINSEDDEDTREGRRKLRPLLQNEENGIYKYIGNEIALLRLDAPTADRRLVMLIHSTNIERLWDRYQLAALLASGTDHLSNSKPFLRYRISSIEAPNLPAFLFGGLFRGFDQNWLTQVGDYLIVANSQSVLQEYLQSIDQRTVWSESYRQRDLLTQTLRPANFTAYTRFSRAGESVAANWPQSWQILLNHDETALDNVENLIYQSTYGRERIYSSLILGHTTRRASEAVLNRVFLHRKIALNTPLASQPMVIGDFVASSGAIWAVDQAQQFTLITPEGEKHTLGSVNGPVVSSLAAVDFLNNGRLQYAFATSRSLYLADPVNGLARLQSFPLPEGLLPTTLMAPRRDQNRSLILLMLHRNGSVYGFDRHQKRFVAQFPVNNNAGEGVSNFHATVRNQSLSVVSVQKEGKVFFWNENGGFQAGFPLDLKSELISPAWLEAGNPATITLITRQGELINLSSEGQVLERNQLFRPIRRGSFQILPEVNQNGYLLLRTSDTEAAILDRKGKSLFEVRGLRPGQTTIRYHVLGSGVNLISVKSGNFTSLYNLAGRPVGDRPIPGNFPAELQFSPTRNKLFVYSTDTKAVQIWSVKLR</sequence>
<keyword evidence="1" id="KW-0812">Transmembrane</keyword>
<evidence type="ECO:0000313" key="2">
    <source>
        <dbReference type="EMBL" id="RRB07134.1"/>
    </source>
</evidence>